<feature type="domain" description="Flagellar hook-associated protein 2 C-terminal" evidence="7">
    <location>
        <begin position="200"/>
        <end position="422"/>
    </location>
</feature>
<evidence type="ECO:0000256" key="4">
    <source>
        <dbReference type="ARBA" id="ARBA00023143"/>
    </source>
</evidence>
<evidence type="ECO:0000313" key="9">
    <source>
        <dbReference type="Proteomes" id="UP001183817"/>
    </source>
</evidence>
<dbReference type="PANTHER" id="PTHR30288">
    <property type="entry name" value="FLAGELLAR CAP/ASSEMBLY PROTEIN FLID"/>
    <property type="match status" value="1"/>
</dbReference>
<keyword evidence="8" id="KW-0966">Cell projection</keyword>
<sequence>MGLALDGLASGLDTTALIKSLMQVEAIPQNILKNKVSVTQTMVSALQALNTRVADLATLTTKLAKPESLQLFSTSGSSEGLTVTTTAGASAGSLDLTVTKLAQSQLQVSDPVTEWTESSFSITAADGTETLITAPSNSLDDIVTAVNASDSGVQAAKVSAGKDANGVDQYRVQFSSGDSGAANSFTISGTAVPMTEIRAAQDAEVKLWAGTAAEQSVSSTTNTFASLLPGVDVTVSKVSTEPVTVSVERDGEATSKVASDLVDSLNGLFNFIATNSAVTSGTGGATKGMIFTGDSTARMVKQRVMDAAISPIDGRSPSEIGISITKDGKLEFDAEKFSQALAEDPARVETVLQTISSRVSAVSTDMSDKYDGVITSRIKGQESVVTRLDDQISDWDRRLDSREATLKRIYSALEVQMSNLNSQSSYLASQLASLPTTQKQS</sequence>
<keyword evidence="9" id="KW-1185">Reference proteome</keyword>
<comment type="caution">
    <text evidence="8">The sequence shown here is derived from an EMBL/GenBank/DDBJ whole genome shotgun (WGS) entry which is preliminary data.</text>
</comment>
<accession>A0ABU2BMP8</accession>
<comment type="similarity">
    <text evidence="1 5">Belongs to the FliD family.</text>
</comment>
<name>A0ABU2BMP8_9MICC</name>
<dbReference type="InterPro" id="IPR003481">
    <property type="entry name" value="FliD_N"/>
</dbReference>
<comment type="function">
    <text evidence="5">Required for morphogenesis and for the elongation of the flagellar filament by facilitating polymerization of the flagellin monomers at the tip of growing filament. Forms a capping structure, which prevents flagellin subunits (transported through the central channel of the flagellum) from leaking out without polymerization at the distal end.</text>
</comment>
<keyword evidence="4 5" id="KW-0975">Bacterial flagellum</keyword>
<evidence type="ECO:0000256" key="2">
    <source>
        <dbReference type="ARBA" id="ARBA00011255"/>
    </source>
</evidence>
<dbReference type="InterPro" id="IPR040026">
    <property type="entry name" value="FliD"/>
</dbReference>
<proteinExistence type="inferred from homology"/>
<comment type="subcellular location">
    <subcellularLocation>
        <location evidence="5">Secreted</location>
    </subcellularLocation>
    <subcellularLocation>
        <location evidence="5">Bacterial flagellum</location>
    </subcellularLocation>
</comment>
<keyword evidence="3" id="KW-0175">Coiled coil</keyword>
<evidence type="ECO:0000259" key="6">
    <source>
        <dbReference type="Pfam" id="PF02465"/>
    </source>
</evidence>
<dbReference type="Proteomes" id="UP001183817">
    <property type="component" value="Unassembled WGS sequence"/>
</dbReference>
<dbReference type="Pfam" id="PF07195">
    <property type="entry name" value="FliD_C"/>
    <property type="match status" value="1"/>
</dbReference>
<dbReference type="InterPro" id="IPR010809">
    <property type="entry name" value="FliD_C"/>
</dbReference>
<dbReference type="PANTHER" id="PTHR30288:SF0">
    <property type="entry name" value="FLAGELLAR HOOK-ASSOCIATED PROTEIN 2"/>
    <property type="match status" value="1"/>
</dbReference>
<evidence type="ECO:0000259" key="7">
    <source>
        <dbReference type="Pfam" id="PF07195"/>
    </source>
</evidence>
<protein>
    <recommendedName>
        <fullName evidence="5">Flagellar hook-associated protein 2</fullName>
        <shortName evidence="5">HAP2</shortName>
    </recommendedName>
    <alternativeName>
        <fullName evidence="5">Flagellar cap protein</fullName>
    </alternativeName>
</protein>
<dbReference type="EMBL" id="JAVDYI010000001">
    <property type="protein sequence ID" value="MDR7359933.1"/>
    <property type="molecule type" value="Genomic_DNA"/>
</dbReference>
<keyword evidence="5" id="KW-0964">Secreted</keyword>
<dbReference type="Pfam" id="PF02465">
    <property type="entry name" value="FliD_N"/>
    <property type="match status" value="1"/>
</dbReference>
<evidence type="ECO:0000256" key="3">
    <source>
        <dbReference type="ARBA" id="ARBA00023054"/>
    </source>
</evidence>
<reference evidence="8 9" key="1">
    <citation type="submission" date="2023-07" db="EMBL/GenBank/DDBJ databases">
        <title>Sequencing the genomes of 1000 actinobacteria strains.</title>
        <authorList>
            <person name="Klenk H.-P."/>
        </authorList>
    </citation>
    <scope>NUCLEOTIDE SEQUENCE [LARGE SCALE GENOMIC DNA]</scope>
    <source>
        <strain evidence="8 9">DSM 20167</strain>
    </source>
</reference>
<feature type="domain" description="Flagellar hook-associated protein 2 N-terminal" evidence="6">
    <location>
        <begin position="10"/>
        <end position="105"/>
    </location>
</feature>
<comment type="subunit">
    <text evidence="2 5">Homopentamer.</text>
</comment>
<keyword evidence="8" id="KW-0282">Flagellum</keyword>
<evidence type="ECO:0000313" key="8">
    <source>
        <dbReference type="EMBL" id="MDR7359933.1"/>
    </source>
</evidence>
<organism evidence="8 9">
    <name type="scientific">Paeniglutamicibacter sulfureus</name>
    <dbReference type="NCBI Taxonomy" id="43666"/>
    <lineage>
        <taxon>Bacteria</taxon>
        <taxon>Bacillati</taxon>
        <taxon>Actinomycetota</taxon>
        <taxon>Actinomycetes</taxon>
        <taxon>Micrococcales</taxon>
        <taxon>Micrococcaceae</taxon>
        <taxon>Paeniglutamicibacter</taxon>
    </lineage>
</organism>
<evidence type="ECO:0000256" key="1">
    <source>
        <dbReference type="ARBA" id="ARBA00009764"/>
    </source>
</evidence>
<keyword evidence="8" id="KW-0969">Cilium</keyword>
<dbReference type="RefSeq" id="WP_310292577.1">
    <property type="nucleotide sequence ID" value="NZ_BAAAWO010000001.1"/>
</dbReference>
<evidence type="ECO:0000256" key="5">
    <source>
        <dbReference type="RuleBase" id="RU362066"/>
    </source>
</evidence>
<gene>
    <name evidence="8" type="ORF">J2S64_003624</name>
</gene>